<dbReference type="GO" id="GO:0003951">
    <property type="term" value="F:NAD+ kinase activity"/>
    <property type="evidence" value="ECO:0007669"/>
    <property type="project" value="UniProtKB-UniRule"/>
</dbReference>
<gene>
    <name evidence="8" type="primary">nadK</name>
    <name evidence="9" type="ORF">EP073_09220</name>
</gene>
<evidence type="ECO:0000256" key="5">
    <source>
        <dbReference type="ARBA" id="ARBA00022857"/>
    </source>
</evidence>
<dbReference type="GO" id="GO:0006741">
    <property type="term" value="P:NADP+ biosynthetic process"/>
    <property type="evidence" value="ECO:0007669"/>
    <property type="project" value="UniProtKB-UniRule"/>
</dbReference>
<dbReference type="HAMAP" id="MF_00361">
    <property type="entry name" value="NAD_kinase"/>
    <property type="match status" value="1"/>
</dbReference>
<dbReference type="Proteomes" id="UP000287502">
    <property type="component" value="Chromosome"/>
</dbReference>
<evidence type="ECO:0000256" key="6">
    <source>
        <dbReference type="ARBA" id="ARBA00023027"/>
    </source>
</evidence>
<proteinExistence type="inferred from homology"/>
<dbReference type="InterPro" id="IPR002504">
    <property type="entry name" value="NADK"/>
</dbReference>
<dbReference type="Pfam" id="PF01513">
    <property type="entry name" value="NAD_kinase"/>
    <property type="match status" value="1"/>
</dbReference>
<comment type="caution">
    <text evidence="8">Lacks conserved residue(s) required for the propagation of feature annotation.</text>
</comment>
<keyword evidence="5 8" id="KW-0521">NADP</keyword>
<evidence type="ECO:0000256" key="3">
    <source>
        <dbReference type="ARBA" id="ARBA00022777"/>
    </source>
</evidence>
<comment type="similarity">
    <text evidence="8">Belongs to the NAD kinase family.</text>
</comment>
<dbReference type="GO" id="GO:0051287">
    <property type="term" value="F:NAD binding"/>
    <property type="evidence" value="ECO:0007669"/>
    <property type="project" value="UniProtKB-ARBA"/>
</dbReference>
<comment type="function">
    <text evidence="8">Involved in the regulation of the intracellular balance of NAD and NADP, and is a key enzyme in the biosynthesis of NADP. Catalyzes specifically the phosphorylation on 2'-hydroxyl of the adenosine moiety of NAD to yield NADP.</text>
</comment>
<protein>
    <recommendedName>
        <fullName evidence="8">NAD kinase</fullName>
        <ecNumber evidence="8">2.7.1.23</ecNumber>
    </recommendedName>
    <alternativeName>
        <fullName evidence="8">ATP-dependent NAD kinase</fullName>
    </alternativeName>
</protein>
<dbReference type="GO" id="GO:0046872">
    <property type="term" value="F:metal ion binding"/>
    <property type="evidence" value="ECO:0007669"/>
    <property type="project" value="UniProtKB-UniRule"/>
</dbReference>
<dbReference type="PANTHER" id="PTHR20275:SF0">
    <property type="entry name" value="NAD KINASE"/>
    <property type="match status" value="1"/>
</dbReference>
<dbReference type="GO" id="GO:0005524">
    <property type="term" value="F:ATP binding"/>
    <property type="evidence" value="ECO:0007669"/>
    <property type="project" value="UniProtKB-KW"/>
</dbReference>
<keyword evidence="4 8" id="KW-0067">ATP-binding</keyword>
<keyword evidence="1 8" id="KW-0808">Transferase</keyword>
<reference evidence="9 10" key="1">
    <citation type="submission" date="2019-01" db="EMBL/GenBank/DDBJ databases">
        <title>Geovibrio thiophilus DSM 11263, complete genome.</title>
        <authorList>
            <person name="Spring S."/>
            <person name="Bunk B."/>
            <person name="Sproer C."/>
        </authorList>
    </citation>
    <scope>NUCLEOTIDE SEQUENCE [LARGE SCALE GENOMIC DNA]</scope>
    <source>
        <strain evidence="9 10">DSM 11263</strain>
    </source>
</reference>
<dbReference type="GO" id="GO:0019674">
    <property type="term" value="P:NAD+ metabolic process"/>
    <property type="evidence" value="ECO:0007669"/>
    <property type="project" value="InterPro"/>
</dbReference>
<dbReference type="Gene3D" id="3.40.50.10330">
    <property type="entry name" value="Probable inorganic polyphosphate/atp-NAD kinase, domain 1"/>
    <property type="match status" value="1"/>
</dbReference>
<keyword evidence="6 8" id="KW-0520">NAD</keyword>
<keyword evidence="10" id="KW-1185">Reference proteome</keyword>
<evidence type="ECO:0000256" key="4">
    <source>
        <dbReference type="ARBA" id="ARBA00022840"/>
    </source>
</evidence>
<dbReference type="FunFam" id="2.60.200.30:FF:000009">
    <property type="entry name" value="Poly(P)/ATP NAD kinase"/>
    <property type="match status" value="1"/>
</dbReference>
<dbReference type="OrthoDB" id="9774737at2"/>
<dbReference type="PANTHER" id="PTHR20275">
    <property type="entry name" value="NAD KINASE"/>
    <property type="match status" value="1"/>
</dbReference>
<dbReference type="EMBL" id="CP035108">
    <property type="protein sequence ID" value="QAR33573.1"/>
    <property type="molecule type" value="Genomic_DNA"/>
</dbReference>
<dbReference type="Gene3D" id="2.60.200.30">
    <property type="entry name" value="Probable inorganic polyphosphate/atp-NAD kinase, domain 2"/>
    <property type="match status" value="1"/>
</dbReference>
<evidence type="ECO:0000313" key="9">
    <source>
        <dbReference type="EMBL" id="QAR33573.1"/>
    </source>
</evidence>
<evidence type="ECO:0000256" key="7">
    <source>
        <dbReference type="ARBA" id="ARBA00047925"/>
    </source>
</evidence>
<dbReference type="KEGG" id="gtl:EP073_09220"/>
<feature type="binding site" evidence="8">
    <location>
        <position position="168"/>
    </location>
    <ligand>
        <name>NAD(+)</name>
        <dbReference type="ChEBI" id="CHEBI:57540"/>
    </ligand>
</feature>
<accession>A0A3R6AYM7</accession>
<dbReference type="RefSeq" id="WP_128466859.1">
    <property type="nucleotide sequence ID" value="NZ_CP035108.1"/>
</dbReference>
<feature type="binding site" evidence="8">
    <location>
        <begin position="66"/>
        <end position="67"/>
    </location>
    <ligand>
        <name>NAD(+)</name>
        <dbReference type="ChEBI" id="CHEBI:57540"/>
    </ligand>
</feature>
<dbReference type="Pfam" id="PF20143">
    <property type="entry name" value="NAD_kinase_C"/>
    <property type="match status" value="1"/>
</dbReference>
<comment type="cofactor">
    <cofactor evidence="8">
        <name>a divalent metal cation</name>
        <dbReference type="ChEBI" id="CHEBI:60240"/>
    </cofactor>
</comment>
<feature type="active site" description="Proton acceptor" evidence="8">
    <location>
        <position position="66"/>
    </location>
</feature>
<dbReference type="SUPFAM" id="SSF111331">
    <property type="entry name" value="NAD kinase/diacylglycerol kinase-like"/>
    <property type="match status" value="1"/>
</dbReference>
<evidence type="ECO:0000256" key="1">
    <source>
        <dbReference type="ARBA" id="ARBA00022679"/>
    </source>
</evidence>
<dbReference type="InterPro" id="IPR017438">
    <property type="entry name" value="ATP-NAD_kinase_N"/>
</dbReference>
<sequence>MKIISIIAKPHGEKVRQTLEKVCVFLAGKGVGILFEEKAAAVMGAAPSDHDEIREKSDLVVVLGGDGTLISAARILGSRQTPVLGVNLGRLGFLTETRVDDVINTLNDFLNDDYRVEKRMKLHCHIEEEGRKTLEIEVLNDVVINKSDLARIIEMEVFINGDFVNRYRSDGLIISTPTGSTAYNLAAGGPIVHPETETIIISPICPHALTNRPIVISDNSNITVKLRSRDENVSITYDGQVWRSIDPTMTISVKKAQSPTVLVVPKNKNYYSLLREKLGWGDS</sequence>
<dbReference type="EC" id="2.7.1.23" evidence="8"/>
<comment type="catalytic activity">
    <reaction evidence="7 8">
        <text>NAD(+) + ATP = ADP + NADP(+) + H(+)</text>
        <dbReference type="Rhea" id="RHEA:18629"/>
        <dbReference type="ChEBI" id="CHEBI:15378"/>
        <dbReference type="ChEBI" id="CHEBI:30616"/>
        <dbReference type="ChEBI" id="CHEBI:57540"/>
        <dbReference type="ChEBI" id="CHEBI:58349"/>
        <dbReference type="ChEBI" id="CHEBI:456216"/>
        <dbReference type="EC" id="2.7.1.23"/>
    </reaction>
</comment>
<dbReference type="InterPro" id="IPR016064">
    <property type="entry name" value="NAD/diacylglycerol_kinase_sf"/>
</dbReference>
<evidence type="ECO:0000256" key="8">
    <source>
        <dbReference type="HAMAP-Rule" id="MF_00361"/>
    </source>
</evidence>
<organism evidence="9 10">
    <name type="scientific">Geovibrio thiophilus</name>
    <dbReference type="NCBI Taxonomy" id="139438"/>
    <lineage>
        <taxon>Bacteria</taxon>
        <taxon>Pseudomonadati</taxon>
        <taxon>Deferribacterota</taxon>
        <taxon>Deferribacteres</taxon>
        <taxon>Deferribacterales</taxon>
        <taxon>Geovibrionaceae</taxon>
        <taxon>Geovibrio</taxon>
    </lineage>
</organism>
<feature type="binding site" evidence="8">
    <location>
        <position position="170"/>
    </location>
    <ligand>
        <name>NAD(+)</name>
        <dbReference type="ChEBI" id="CHEBI:57540"/>
    </ligand>
</feature>
<keyword evidence="2 8" id="KW-0547">Nucleotide-binding</keyword>
<dbReference type="AlphaFoldDB" id="A0A3R6AYM7"/>
<comment type="subcellular location">
    <subcellularLocation>
        <location evidence="8">Cytoplasm</location>
    </subcellularLocation>
</comment>
<keyword evidence="8" id="KW-0963">Cytoplasm</keyword>
<dbReference type="GO" id="GO:0005737">
    <property type="term" value="C:cytoplasm"/>
    <property type="evidence" value="ECO:0007669"/>
    <property type="project" value="UniProtKB-SubCell"/>
</dbReference>
<evidence type="ECO:0000313" key="10">
    <source>
        <dbReference type="Proteomes" id="UP000287502"/>
    </source>
</evidence>
<keyword evidence="3 8" id="KW-0418">Kinase</keyword>
<dbReference type="InterPro" id="IPR017437">
    <property type="entry name" value="ATP-NAD_kinase_PpnK-typ_C"/>
</dbReference>
<feature type="binding site" evidence="8">
    <location>
        <position position="151"/>
    </location>
    <ligand>
        <name>NAD(+)</name>
        <dbReference type="ChEBI" id="CHEBI:57540"/>
    </ligand>
</feature>
<evidence type="ECO:0000256" key="2">
    <source>
        <dbReference type="ARBA" id="ARBA00022741"/>
    </source>
</evidence>
<feature type="binding site" evidence="8">
    <location>
        <position position="240"/>
    </location>
    <ligand>
        <name>NAD(+)</name>
        <dbReference type="ChEBI" id="CHEBI:57540"/>
    </ligand>
</feature>
<name>A0A3R6AYM7_9BACT</name>
<feature type="binding site" evidence="8">
    <location>
        <begin position="140"/>
        <end position="141"/>
    </location>
    <ligand>
        <name>NAD(+)</name>
        <dbReference type="ChEBI" id="CHEBI:57540"/>
    </ligand>
</feature>